<protein>
    <recommendedName>
        <fullName evidence="4">Transposase</fullName>
    </recommendedName>
</protein>
<dbReference type="EMBL" id="JBHSFY010000017">
    <property type="protein sequence ID" value="MFC4479718.1"/>
    <property type="molecule type" value="Genomic_DNA"/>
</dbReference>
<proteinExistence type="predicted"/>
<evidence type="ECO:0008006" key="4">
    <source>
        <dbReference type="Google" id="ProtNLM"/>
    </source>
</evidence>
<organism evidence="2 3">
    <name type="scientific">Flavobacterium chungangensis</name>
    <dbReference type="NCBI Taxonomy" id="2708132"/>
    <lineage>
        <taxon>Bacteria</taxon>
        <taxon>Pseudomonadati</taxon>
        <taxon>Bacteroidota</taxon>
        <taxon>Flavobacteriia</taxon>
        <taxon>Flavobacteriales</taxon>
        <taxon>Flavobacteriaceae</taxon>
        <taxon>Flavobacterium</taxon>
    </lineage>
</organism>
<gene>
    <name evidence="2" type="ORF">ACFO3N_21770</name>
</gene>
<dbReference type="InterPro" id="IPR010921">
    <property type="entry name" value="Trp_repressor/repl_initiator"/>
</dbReference>
<dbReference type="Gene3D" id="1.10.10.10">
    <property type="entry name" value="Winged helix-like DNA-binding domain superfamily/Winged helix DNA-binding domain"/>
    <property type="match status" value="1"/>
</dbReference>
<dbReference type="InterPro" id="IPR052057">
    <property type="entry name" value="IS150/IS1296_orfA-like"/>
</dbReference>
<dbReference type="PANTHER" id="PTHR33795">
    <property type="entry name" value="INSERTION ELEMENT IS150 PROTEIN INSJ"/>
    <property type="match status" value="1"/>
</dbReference>
<dbReference type="Proteomes" id="UP001596003">
    <property type="component" value="Unassembled WGS sequence"/>
</dbReference>
<dbReference type="RefSeq" id="WP_379801024.1">
    <property type="nucleotide sequence ID" value="NZ_JBHSFY010000017.1"/>
</dbReference>
<feature type="region of interest" description="Disordered" evidence="1">
    <location>
        <begin position="85"/>
        <end position="112"/>
    </location>
</feature>
<comment type="caution">
    <text evidence="2">The sequence shown here is derived from an EMBL/GenBank/DDBJ whole genome shotgun (WGS) entry which is preliminary data.</text>
</comment>
<evidence type="ECO:0000313" key="2">
    <source>
        <dbReference type="EMBL" id="MFC4479718.1"/>
    </source>
</evidence>
<evidence type="ECO:0000256" key="1">
    <source>
        <dbReference type="SAM" id="MobiDB-lite"/>
    </source>
</evidence>
<name>A0ABV8ZKZ9_9FLAO</name>
<accession>A0ABV8ZKZ9</accession>
<reference evidence="3" key="1">
    <citation type="journal article" date="2019" name="Int. J. Syst. Evol. Microbiol.">
        <title>The Global Catalogue of Microorganisms (GCM) 10K type strain sequencing project: providing services to taxonomists for standard genome sequencing and annotation.</title>
        <authorList>
            <consortium name="The Broad Institute Genomics Platform"/>
            <consortium name="The Broad Institute Genome Sequencing Center for Infectious Disease"/>
            <person name="Wu L."/>
            <person name="Ma J."/>
        </authorList>
    </citation>
    <scope>NUCLEOTIDE SEQUENCE [LARGE SCALE GENOMIC DNA]</scope>
    <source>
        <strain evidence="3">NBRC 103627</strain>
    </source>
</reference>
<evidence type="ECO:0000313" key="3">
    <source>
        <dbReference type="Proteomes" id="UP001596003"/>
    </source>
</evidence>
<dbReference type="PANTHER" id="PTHR33795:SF1">
    <property type="entry name" value="INSERTION ELEMENT IS150 PROTEIN INSJ"/>
    <property type="match status" value="1"/>
</dbReference>
<sequence>MKQTSRWNIRKWVSFYKTYGEIGLLPRINQTYSAKFKLKVLKSIEKESLPLMQANLRFNIPDISIFLKWKKDFANFGLVELQPKQRGRPAMSDKGRKRKSDKPRLAISNETLPRFIKTKRNQTKHVKKRKLLR</sequence>
<keyword evidence="3" id="KW-1185">Reference proteome</keyword>
<dbReference type="InterPro" id="IPR036388">
    <property type="entry name" value="WH-like_DNA-bd_sf"/>
</dbReference>
<dbReference type="SUPFAM" id="SSF48295">
    <property type="entry name" value="TrpR-like"/>
    <property type="match status" value="1"/>
</dbReference>